<organism evidence="5 6">
    <name type="scientific">Acetivibrio straminisolvens JCM 21531</name>
    <dbReference type="NCBI Taxonomy" id="1294263"/>
    <lineage>
        <taxon>Bacteria</taxon>
        <taxon>Bacillati</taxon>
        <taxon>Bacillota</taxon>
        <taxon>Clostridia</taxon>
        <taxon>Eubacteriales</taxon>
        <taxon>Oscillospiraceae</taxon>
        <taxon>Acetivibrio</taxon>
    </lineage>
</organism>
<proteinExistence type="predicted"/>
<comment type="caution">
    <text evidence="5">The sequence shown here is derived from an EMBL/GenBank/DDBJ whole genome shotgun (WGS) entry which is preliminary data.</text>
</comment>
<keyword evidence="2" id="KW-0479">Metal-binding</keyword>
<evidence type="ECO:0000256" key="3">
    <source>
        <dbReference type="ARBA" id="ARBA00023235"/>
    </source>
</evidence>
<dbReference type="InterPro" id="IPR001998">
    <property type="entry name" value="Xylose_isomerase"/>
</dbReference>
<evidence type="ECO:0000313" key="5">
    <source>
        <dbReference type="EMBL" id="GAE90251.1"/>
    </source>
</evidence>
<dbReference type="GO" id="GO:0009045">
    <property type="term" value="F:xylose isomerase activity"/>
    <property type="evidence" value="ECO:0007669"/>
    <property type="project" value="InterPro"/>
</dbReference>
<dbReference type="Gene3D" id="3.20.20.150">
    <property type="entry name" value="Divalent-metal-dependent TIM barrel enzymes"/>
    <property type="match status" value="1"/>
</dbReference>
<evidence type="ECO:0000256" key="4">
    <source>
        <dbReference type="ARBA" id="ARBA00023277"/>
    </source>
</evidence>
<sequence length="67" mass="7666">MVSDGKFDKFIDERYESYKSGIGKDIVDGKVGFKELEKYALELDGIKNVSGRQEVLEAMLNKYILED</sequence>
<dbReference type="GO" id="GO:0046872">
    <property type="term" value="F:metal ion binding"/>
    <property type="evidence" value="ECO:0007669"/>
    <property type="project" value="UniProtKB-KW"/>
</dbReference>
<dbReference type="SUPFAM" id="SSF51658">
    <property type="entry name" value="Xylose isomerase-like"/>
    <property type="match status" value="1"/>
</dbReference>
<dbReference type="Proteomes" id="UP000019109">
    <property type="component" value="Unassembled WGS sequence"/>
</dbReference>
<keyword evidence="4" id="KW-0119">Carbohydrate metabolism</keyword>
<dbReference type="GO" id="GO:0005975">
    <property type="term" value="P:carbohydrate metabolic process"/>
    <property type="evidence" value="ECO:0007669"/>
    <property type="project" value="InterPro"/>
</dbReference>
<keyword evidence="6" id="KW-1185">Reference proteome</keyword>
<name>W4VAN8_9FIRM</name>
<dbReference type="InterPro" id="IPR036237">
    <property type="entry name" value="Xyl_isomerase-like_sf"/>
</dbReference>
<dbReference type="EMBL" id="BAVR01000061">
    <property type="protein sequence ID" value="GAE90251.1"/>
    <property type="molecule type" value="Genomic_DNA"/>
</dbReference>
<evidence type="ECO:0000256" key="1">
    <source>
        <dbReference type="ARBA" id="ARBA00018232"/>
    </source>
</evidence>
<gene>
    <name evidence="5" type="ORF">JCM21531_3845</name>
</gene>
<accession>W4VAN8</accession>
<dbReference type="PROSITE" id="PS51415">
    <property type="entry name" value="XYLOSE_ISOMERASE"/>
    <property type="match status" value="1"/>
</dbReference>
<protein>
    <recommendedName>
        <fullName evidence="1">Xylose isomerase</fullName>
    </recommendedName>
</protein>
<dbReference type="AlphaFoldDB" id="W4VAN8"/>
<reference evidence="5" key="1">
    <citation type="journal article" date="2014" name="Genome Announc.">
        <title>Draft Genome Sequence of Clostridium straminisolvens Strain JCM 21531T, Isolated from a Cellulose-Degrading Bacterial Community.</title>
        <authorList>
            <person name="Yuki M."/>
            <person name="Oshima K."/>
            <person name="Suda W."/>
            <person name="Sakamoto M."/>
            <person name="Kitamura K."/>
            <person name="Iida T."/>
            <person name="Hattori M."/>
            <person name="Ohkuma M."/>
        </authorList>
    </citation>
    <scope>NUCLEOTIDE SEQUENCE [LARGE SCALE GENOMIC DNA]</scope>
    <source>
        <strain evidence="5">JCM 21531</strain>
    </source>
</reference>
<evidence type="ECO:0000256" key="2">
    <source>
        <dbReference type="ARBA" id="ARBA00022723"/>
    </source>
</evidence>
<keyword evidence="3 5" id="KW-0413">Isomerase</keyword>
<evidence type="ECO:0000313" key="6">
    <source>
        <dbReference type="Proteomes" id="UP000019109"/>
    </source>
</evidence>
<dbReference type="STRING" id="1294263.JCM21531_3845"/>